<protein>
    <submittedName>
        <fullName evidence="3">Uncharacterized protein LOC100907050</fullName>
    </submittedName>
</protein>
<dbReference type="KEGG" id="goe:100907050"/>
<sequence length="133" mass="15384">MRTVCAVSVFVISLFRCDAEDPNFMEQVMPDVCKTSQNFTERIWHLACIEHLMGYYLEDAADDCFKIVQNLTGWAEVMDILCARDEFRGSSSIMTCFSRHVSAYLMFDARDVDKITRQCRHKSPPEQPLMVVE</sequence>
<accession>A0AAJ6QYY1</accession>
<feature type="signal peptide" evidence="1">
    <location>
        <begin position="1"/>
        <end position="19"/>
    </location>
</feature>
<dbReference type="GeneID" id="100907050"/>
<feature type="chain" id="PRO_5042476232" evidence="1">
    <location>
        <begin position="20"/>
        <end position="133"/>
    </location>
</feature>
<keyword evidence="2" id="KW-1185">Reference proteome</keyword>
<proteinExistence type="predicted"/>
<dbReference type="RefSeq" id="XP_003748444.1">
    <property type="nucleotide sequence ID" value="XM_003748396.1"/>
</dbReference>
<name>A0AAJ6QYY1_9ACAR</name>
<evidence type="ECO:0000313" key="2">
    <source>
        <dbReference type="Proteomes" id="UP000694867"/>
    </source>
</evidence>
<keyword evidence="1" id="KW-0732">Signal</keyword>
<organism evidence="2 3">
    <name type="scientific">Galendromus occidentalis</name>
    <name type="common">western predatory mite</name>
    <dbReference type="NCBI Taxonomy" id="34638"/>
    <lineage>
        <taxon>Eukaryota</taxon>
        <taxon>Metazoa</taxon>
        <taxon>Ecdysozoa</taxon>
        <taxon>Arthropoda</taxon>
        <taxon>Chelicerata</taxon>
        <taxon>Arachnida</taxon>
        <taxon>Acari</taxon>
        <taxon>Parasitiformes</taxon>
        <taxon>Mesostigmata</taxon>
        <taxon>Gamasina</taxon>
        <taxon>Phytoseioidea</taxon>
        <taxon>Phytoseiidae</taxon>
        <taxon>Typhlodrominae</taxon>
        <taxon>Galendromus</taxon>
    </lineage>
</organism>
<dbReference type="Proteomes" id="UP000694867">
    <property type="component" value="Unplaced"/>
</dbReference>
<gene>
    <name evidence="3" type="primary">LOC100907050</name>
</gene>
<reference evidence="3" key="1">
    <citation type="submission" date="2025-08" db="UniProtKB">
        <authorList>
            <consortium name="RefSeq"/>
        </authorList>
    </citation>
    <scope>IDENTIFICATION</scope>
</reference>
<evidence type="ECO:0000256" key="1">
    <source>
        <dbReference type="SAM" id="SignalP"/>
    </source>
</evidence>
<dbReference type="AlphaFoldDB" id="A0AAJ6QYY1"/>
<evidence type="ECO:0000313" key="3">
    <source>
        <dbReference type="RefSeq" id="XP_003748444.1"/>
    </source>
</evidence>